<gene>
    <name evidence="9" type="ORF">RCOM_1329430</name>
</gene>
<dbReference type="InParanoid" id="B9S6Y3"/>
<dbReference type="eggNOG" id="ENOG502SXVT">
    <property type="taxonomic scope" value="Eukaryota"/>
</dbReference>
<keyword evidence="4" id="KW-0929">Antimicrobial</keyword>
<dbReference type="PANTHER" id="PTHR34453:SF3">
    <property type="entry name" value="DEFENSIN-LIKE (DEFL) FAMILY PROTEIN-RELATED"/>
    <property type="match status" value="1"/>
</dbReference>
<keyword evidence="6 8" id="KW-0732">Signal</keyword>
<dbReference type="Pfam" id="PF10868">
    <property type="entry name" value="Defensin_like"/>
    <property type="match status" value="1"/>
</dbReference>
<evidence type="ECO:0000256" key="6">
    <source>
        <dbReference type="ARBA" id="ARBA00022729"/>
    </source>
</evidence>
<comment type="similarity">
    <text evidence="2">Belongs to the DEFL family.</text>
</comment>
<comment type="subcellular location">
    <subcellularLocation>
        <location evidence="1">Secreted</location>
    </subcellularLocation>
</comment>
<reference evidence="10" key="1">
    <citation type="journal article" date="2010" name="Nat. Biotechnol.">
        <title>Draft genome sequence of the oilseed species Ricinus communis.</title>
        <authorList>
            <person name="Chan A.P."/>
            <person name="Crabtree J."/>
            <person name="Zhao Q."/>
            <person name="Lorenzi H."/>
            <person name="Orvis J."/>
            <person name="Puiu D."/>
            <person name="Melake-Berhan A."/>
            <person name="Jones K.M."/>
            <person name="Redman J."/>
            <person name="Chen G."/>
            <person name="Cahoon E.B."/>
            <person name="Gedil M."/>
            <person name="Stanke M."/>
            <person name="Haas B.J."/>
            <person name="Wortman J.R."/>
            <person name="Fraser-Liggett C.M."/>
            <person name="Ravel J."/>
            <person name="Rabinowicz P.D."/>
        </authorList>
    </citation>
    <scope>NUCLEOTIDE SEQUENCE [LARGE SCALE GENOMIC DNA]</scope>
    <source>
        <strain evidence="10">cv. Hale</strain>
    </source>
</reference>
<evidence type="ECO:0000313" key="9">
    <source>
        <dbReference type="EMBL" id="EEF40562.1"/>
    </source>
</evidence>
<dbReference type="GO" id="GO:0031640">
    <property type="term" value="P:killing of cells of another organism"/>
    <property type="evidence" value="ECO:0007669"/>
    <property type="project" value="UniProtKB-KW"/>
</dbReference>
<evidence type="ECO:0000256" key="1">
    <source>
        <dbReference type="ARBA" id="ARBA00004613"/>
    </source>
</evidence>
<dbReference type="Proteomes" id="UP000008311">
    <property type="component" value="Unassembled WGS sequence"/>
</dbReference>
<name>B9S6Y3_RICCO</name>
<evidence type="ECO:0000256" key="5">
    <source>
        <dbReference type="ARBA" id="ARBA00022577"/>
    </source>
</evidence>
<dbReference type="AlphaFoldDB" id="B9S6Y3"/>
<keyword evidence="5" id="KW-0295">Fungicide</keyword>
<evidence type="ECO:0000313" key="10">
    <source>
        <dbReference type="Proteomes" id="UP000008311"/>
    </source>
</evidence>
<sequence>MAQVRVFYIALLLALMLCVDYNMNVAVGRVEPPLPQADGICCREHSEFGRCIPGQDDHKCNDFCSSSCKGGFCKLLGSQHQCHCYC</sequence>
<proteinExistence type="inferred from homology"/>
<keyword evidence="10" id="KW-1185">Reference proteome</keyword>
<protein>
    <submittedName>
        <fullName evidence="9">Uncharacterized protein</fullName>
    </submittedName>
</protein>
<dbReference type="EMBL" id="EQ973883">
    <property type="protein sequence ID" value="EEF40562.1"/>
    <property type="molecule type" value="Genomic_DNA"/>
</dbReference>
<evidence type="ECO:0000256" key="3">
    <source>
        <dbReference type="ARBA" id="ARBA00022525"/>
    </source>
</evidence>
<feature type="chain" id="PRO_5002891214" evidence="8">
    <location>
        <begin position="19"/>
        <end position="86"/>
    </location>
</feature>
<keyword evidence="3" id="KW-0964">Secreted</keyword>
<feature type="signal peptide" evidence="8">
    <location>
        <begin position="1"/>
        <end position="18"/>
    </location>
</feature>
<dbReference type="GO" id="GO:0050832">
    <property type="term" value="P:defense response to fungus"/>
    <property type="evidence" value="ECO:0007669"/>
    <property type="project" value="UniProtKB-KW"/>
</dbReference>
<accession>B9S6Y3</accession>
<evidence type="ECO:0000256" key="2">
    <source>
        <dbReference type="ARBA" id="ARBA00006722"/>
    </source>
</evidence>
<evidence type="ECO:0000256" key="8">
    <source>
        <dbReference type="SAM" id="SignalP"/>
    </source>
</evidence>
<dbReference type="InterPro" id="IPR022618">
    <property type="entry name" value="Defensin-like_20-28"/>
</dbReference>
<keyword evidence="7" id="KW-0611">Plant defense</keyword>
<evidence type="ECO:0000256" key="7">
    <source>
        <dbReference type="ARBA" id="ARBA00022821"/>
    </source>
</evidence>
<organism evidence="9 10">
    <name type="scientific">Ricinus communis</name>
    <name type="common">Castor bean</name>
    <dbReference type="NCBI Taxonomy" id="3988"/>
    <lineage>
        <taxon>Eukaryota</taxon>
        <taxon>Viridiplantae</taxon>
        <taxon>Streptophyta</taxon>
        <taxon>Embryophyta</taxon>
        <taxon>Tracheophyta</taxon>
        <taxon>Spermatophyta</taxon>
        <taxon>Magnoliopsida</taxon>
        <taxon>eudicotyledons</taxon>
        <taxon>Gunneridae</taxon>
        <taxon>Pentapetalae</taxon>
        <taxon>rosids</taxon>
        <taxon>fabids</taxon>
        <taxon>Malpighiales</taxon>
        <taxon>Euphorbiaceae</taxon>
        <taxon>Acalyphoideae</taxon>
        <taxon>Acalypheae</taxon>
        <taxon>Ricinus</taxon>
    </lineage>
</organism>
<dbReference type="PANTHER" id="PTHR34453">
    <property type="entry name" value="DEFENSIN-LIKE (DEFL) FAMILY PROTEIN-RELATED"/>
    <property type="match status" value="1"/>
</dbReference>
<evidence type="ECO:0000256" key="4">
    <source>
        <dbReference type="ARBA" id="ARBA00022529"/>
    </source>
</evidence>
<dbReference type="GO" id="GO:0005576">
    <property type="term" value="C:extracellular region"/>
    <property type="evidence" value="ECO:0007669"/>
    <property type="project" value="UniProtKB-SubCell"/>
</dbReference>